<name>A0A9K3IDT3_HELAN</name>
<evidence type="ECO:0000313" key="2">
    <source>
        <dbReference type="EMBL" id="KAF5794968.1"/>
    </source>
</evidence>
<accession>A0A9K3IDT3</accession>
<dbReference type="Gramene" id="mRNA:HanXRQr2_Chr08g0334261">
    <property type="protein sequence ID" value="mRNA:HanXRQr2_Chr08g0334261"/>
    <property type="gene ID" value="HanXRQr2_Chr08g0334261"/>
</dbReference>
<comment type="caution">
    <text evidence="2">The sequence shown here is derived from an EMBL/GenBank/DDBJ whole genome shotgun (WGS) entry which is preliminary data.</text>
</comment>
<gene>
    <name evidence="2" type="ORF">HanXRQr2_Chr08g0334261</name>
</gene>
<feature type="transmembrane region" description="Helical" evidence="1">
    <location>
        <begin position="23"/>
        <end position="45"/>
    </location>
</feature>
<dbReference type="AlphaFoldDB" id="A0A9K3IDT3"/>
<keyword evidence="1" id="KW-1133">Transmembrane helix</keyword>
<protein>
    <submittedName>
        <fullName evidence="2">Uncharacterized protein</fullName>
    </submittedName>
</protein>
<keyword evidence="3" id="KW-1185">Reference proteome</keyword>
<keyword evidence="1" id="KW-0812">Transmembrane</keyword>
<dbReference type="EMBL" id="MNCJ02000323">
    <property type="protein sequence ID" value="KAF5794968.1"/>
    <property type="molecule type" value="Genomic_DNA"/>
</dbReference>
<evidence type="ECO:0000313" key="3">
    <source>
        <dbReference type="Proteomes" id="UP000215914"/>
    </source>
</evidence>
<sequence length="82" mass="9793">MTHYKLSTLPSLESRKEQFFRKLGSLMILSWIQGGVLRCLFCLFISTYRCYIMYRFILLHEHDPTYYFLISVARLSQTCLIS</sequence>
<proteinExistence type="predicted"/>
<keyword evidence="1" id="KW-0472">Membrane</keyword>
<organism evidence="2 3">
    <name type="scientific">Helianthus annuus</name>
    <name type="common">Common sunflower</name>
    <dbReference type="NCBI Taxonomy" id="4232"/>
    <lineage>
        <taxon>Eukaryota</taxon>
        <taxon>Viridiplantae</taxon>
        <taxon>Streptophyta</taxon>
        <taxon>Embryophyta</taxon>
        <taxon>Tracheophyta</taxon>
        <taxon>Spermatophyta</taxon>
        <taxon>Magnoliopsida</taxon>
        <taxon>eudicotyledons</taxon>
        <taxon>Gunneridae</taxon>
        <taxon>Pentapetalae</taxon>
        <taxon>asterids</taxon>
        <taxon>campanulids</taxon>
        <taxon>Asterales</taxon>
        <taxon>Asteraceae</taxon>
        <taxon>Asteroideae</taxon>
        <taxon>Heliantheae alliance</taxon>
        <taxon>Heliantheae</taxon>
        <taxon>Helianthus</taxon>
    </lineage>
</organism>
<reference evidence="2" key="1">
    <citation type="journal article" date="2017" name="Nature">
        <title>The sunflower genome provides insights into oil metabolism, flowering and Asterid evolution.</title>
        <authorList>
            <person name="Badouin H."/>
            <person name="Gouzy J."/>
            <person name="Grassa C.J."/>
            <person name="Murat F."/>
            <person name="Staton S.E."/>
            <person name="Cottret L."/>
            <person name="Lelandais-Briere C."/>
            <person name="Owens G.L."/>
            <person name="Carrere S."/>
            <person name="Mayjonade B."/>
            <person name="Legrand L."/>
            <person name="Gill N."/>
            <person name="Kane N.C."/>
            <person name="Bowers J.E."/>
            <person name="Hubner S."/>
            <person name="Bellec A."/>
            <person name="Berard A."/>
            <person name="Berges H."/>
            <person name="Blanchet N."/>
            <person name="Boniface M.C."/>
            <person name="Brunel D."/>
            <person name="Catrice O."/>
            <person name="Chaidir N."/>
            <person name="Claudel C."/>
            <person name="Donnadieu C."/>
            <person name="Faraut T."/>
            <person name="Fievet G."/>
            <person name="Helmstetter N."/>
            <person name="King M."/>
            <person name="Knapp S.J."/>
            <person name="Lai Z."/>
            <person name="Le Paslier M.C."/>
            <person name="Lippi Y."/>
            <person name="Lorenzon L."/>
            <person name="Mandel J.R."/>
            <person name="Marage G."/>
            <person name="Marchand G."/>
            <person name="Marquand E."/>
            <person name="Bret-Mestries E."/>
            <person name="Morien E."/>
            <person name="Nambeesan S."/>
            <person name="Nguyen T."/>
            <person name="Pegot-Espagnet P."/>
            <person name="Pouilly N."/>
            <person name="Raftis F."/>
            <person name="Sallet E."/>
            <person name="Schiex T."/>
            <person name="Thomas J."/>
            <person name="Vandecasteele C."/>
            <person name="Vares D."/>
            <person name="Vear F."/>
            <person name="Vautrin S."/>
            <person name="Crespi M."/>
            <person name="Mangin B."/>
            <person name="Burke J.M."/>
            <person name="Salse J."/>
            <person name="Munos S."/>
            <person name="Vincourt P."/>
            <person name="Rieseberg L.H."/>
            <person name="Langlade N.B."/>
        </authorList>
    </citation>
    <scope>NUCLEOTIDE SEQUENCE</scope>
    <source>
        <tissue evidence="2">Leaves</tissue>
    </source>
</reference>
<dbReference type="Proteomes" id="UP000215914">
    <property type="component" value="Unassembled WGS sequence"/>
</dbReference>
<evidence type="ECO:0000256" key="1">
    <source>
        <dbReference type="SAM" id="Phobius"/>
    </source>
</evidence>
<reference evidence="2" key="2">
    <citation type="submission" date="2020-06" db="EMBL/GenBank/DDBJ databases">
        <title>Helianthus annuus Genome sequencing and assembly Release 2.</title>
        <authorList>
            <person name="Gouzy J."/>
            <person name="Langlade N."/>
            <person name="Munos S."/>
        </authorList>
    </citation>
    <scope>NUCLEOTIDE SEQUENCE</scope>
    <source>
        <tissue evidence="2">Leaves</tissue>
    </source>
</reference>